<proteinExistence type="predicted"/>
<organism evidence="2 3">
    <name type="scientific">Pseudomonas mandelii JR-1</name>
    <dbReference type="NCBI Taxonomy" id="1147786"/>
    <lineage>
        <taxon>Bacteria</taxon>
        <taxon>Pseudomonadati</taxon>
        <taxon>Pseudomonadota</taxon>
        <taxon>Gammaproteobacteria</taxon>
        <taxon>Pseudomonadales</taxon>
        <taxon>Pseudomonadaceae</taxon>
        <taxon>Pseudomonas</taxon>
    </lineage>
</organism>
<name>A0A024E8Q8_9PSED</name>
<protein>
    <recommendedName>
        <fullName evidence="1">N-acetyltransferase domain-containing protein</fullName>
    </recommendedName>
</protein>
<sequence>MFVADYARGNGIGRALIEYVYADAKRRGASRVHWLTQESNHDAMQLYNRIADRSSFIQYRKLIV</sequence>
<feature type="domain" description="N-acetyltransferase" evidence="1">
    <location>
        <begin position="1"/>
        <end position="64"/>
    </location>
</feature>
<dbReference type="InterPro" id="IPR016181">
    <property type="entry name" value="Acyl_CoA_acyltransferase"/>
</dbReference>
<dbReference type="Pfam" id="PF00583">
    <property type="entry name" value="Acetyltransf_1"/>
    <property type="match status" value="1"/>
</dbReference>
<dbReference type="SUPFAM" id="SSF55729">
    <property type="entry name" value="Acyl-CoA N-acyltransferases (Nat)"/>
    <property type="match status" value="1"/>
</dbReference>
<reference evidence="2 3" key="1">
    <citation type="journal article" date="2012" name="J. Bacteriol.">
        <title>Genome sequence of cold-adapted Pseudomonas mandelii strain JR-1.</title>
        <authorList>
            <person name="Jang S.H."/>
            <person name="Kim J."/>
            <person name="Kim J."/>
            <person name="Hong S."/>
            <person name="Lee C."/>
        </authorList>
    </citation>
    <scope>NUCLEOTIDE SEQUENCE [LARGE SCALE GENOMIC DNA]</scope>
    <source>
        <strain evidence="2 3">JR-1</strain>
    </source>
</reference>
<dbReference type="CDD" id="cd04301">
    <property type="entry name" value="NAT_SF"/>
    <property type="match status" value="1"/>
</dbReference>
<gene>
    <name evidence="2" type="ORF">OU5_1629</name>
</gene>
<dbReference type="AlphaFoldDB" id="A0A024E8Q8"/>
<evidence type="ECO:0000313" key="3">
    <source>
        <dbReference type="Proteomes" id="UP000026913"/>
    </source>
</evidence>
<dbReference type="InterPro" id="IPR000182">
    <property type="entry name" value="GNAT_dom"/>
</dbReference>
<dbReference type="Gene3D" id="3.40.630.30">
    <property type="match status" value="1"/>
</dbReference>
<dbReference type="GO" id="GO:0016747">
    <property type="term" value="F:acyltransferase activity, transferring groups other than amino-acyl groups"/>
    <property type="evidence" value="ECO:0007669"/>
    <property type="project" value="InterPro"/>
</dbReference>
<dbReference type="PROSITE" id="PS51186">
    <property type="entry name" value="GNAT"/>
    <property type="match status" value="1"/>
</dbReference>
<dbReference type="Proteomes" id="UP000026913">
    <property type="component" value="Chromosome"/>
</dbReference>
<evidence type="ECO:0000259" key="1">
    <source>
        <dbReference type="PROSITE" id="PS51186"/>
    </source>
</evidence>
<evidence type="ECO:0000313" key="2">
    <source>
        <dbReference type="EMBL" id="AHZ68708.1"/>
    </source>
</evidence>
<dbReference type="KEGG" id="pman:OU5_1629"/>
<accession>A0A024E8Q8</accession>
<dbReference type="EMBL" id="CP005960">
    <property type="protein sequence ID" value="AHZ68708.1"/>
    <property type="molecule type" value="Genomic_DNA"/>
</dbReference>
<dbReference type="HOGENOM" id="CLU_013985_32_2_6"/>